<keyword evidence="8 16" id="KW-0418">Kinase</keyword>
<feature type="domain" description="Histidine kinase" evidence="13">
    <location>
        <begin position="393"/>
        <end position="625"/>
    </location>
</feature>
<dbReference type="GO" id="GO:0006355">
    <property type="term" value="P:regulation of DNA-templated transcription"/>
    <property type="evidence" value="ECO:0007669"/>
    <property type="project" value="InterPro"/>
</dbReference>
<gene>
    <name evidence="16" type="primary">luxQ_2</name>
    <name evidence="16" type="ORF">CLHOM_18160</name>
</gene>
<dbReference type="SMART" id="SM00091">
    <property type="entry name" value="PAS"/>
    <property type="match status" value="1"/>
</dbReference>
<dbReference type="Pfam" id="PF00512">
    <property type="entry name" value="HisKA"/>
    <property type="match status" value="1"/>
</dbReference>
<dbReference type="EC" id="2.7.13.3" evidence="3"/>
<evidence type="ECO:0000256" key="2">
    <source>
        <dbReference type="ARBA" id="ARBA00004236"/>
    </source>
</evidence>
<dbReference type="SUPFAM" id="SSF55874">
    <property type="entry name" value="ATPase domain of HSP90 chaperone/DNA topoisomerase II/histidine kinase"/>
    <property type="match status" value="1"/>
</dbReference>
<dbReference type="Gene3D" id="3.30.450.20">
    <property type="entry name" value="PAS domain"/>
    <property type="match status" value="1"/>
</dbReference>
<dbReference type="CDD" id="cd16922">
    <property type="entry name" value="HATPase_EvgS-ArcB-TorS-like"/>
    <property type="match status" value="1"/>
</dbReference>
<dbReference type="PANTHER" id="PTHR43711:SF30">
    <property type="entry name" value="HISTIDINE KINASE"/>
    <property type="match status" value="1"/>
</dbReference>
<keyword evidence="16" id="KW-0378">Hydrolase</keyword>
<dbReference type="SMART" id="SM00388">
    <property type="entry name" value="HisKA"/>
    <property type="match status" value="1"/>
</dbReference>
<dbReference type="Gene3D" id="3.30.565.10">
    <property type="entry name" value="Histidine kinase-like ATPase, C-terminal domain"/>
    <property type="match status" value="1"/>
</dbReference>
<dbReference type="InterPro" id="IPR000700">
    <property type="entry name" value="PAS-assoc_C"/>
</dbReference>
<keyword evidence="6 16" id="KW-0808">Transferase</keyword>
<dbReference type="STRING" id="36844.SAMN04488501_102178"/>
<sequence length="638" mass="73173">MNFLMIKIPVLLSNLSFLAFAVYLVIGIYVFQKEQRASITRVFFFQCITLAIWSLSYSFIYSETNKEVISILYKISAIGWVTFSSTLVHFFTLLTGKNNILKKWWYYVLIYLPPIVFLIRLYSSGNLMANDFIFTPYGTAELQDIHSPWSRIFILFWTSYTMTGFLMVWNWGKKALSKREKRQAKLIFYSAIVPLTGGFITNNLFPVFGIQFPAIAQIFSLIWLLGILYSINKYRFLVLTPEIAIDEIISKIRDFLILVSPSGKILKVNEFTLDILKYEYEDMMGKSISLLFRDRDTAKKELLNIRHGINFSKGTEVEFKTKEGDIIPVCMSSEVIRDKSGDLIGSIIVAQDLRLIGQLKQEILERIHIEETLLKTNEQLKELDKMKTDFLSTVSHELRTPLTSILGFAKIIKKKYEKAILPYVNLEDKKVSKTSKQIVENIDIIVSEGERLTHLINEVLDISKMEEGKIQWNMGEVAIKDILEKSLVATSALFEGKNIKLIKTIEENLPLIYGDMERLMQVVINLISNAIKFTDKGYVRCEAKRNGDEIIISVIDSGIGIDEKDIIKVFEKFKQVGDTLTNKPKGTGLGLTICKKIIERHGGNIWVKSELNVGSRFSFSLPIGFNKEMYEKSILDHQ</sequence>
<dbReference type="InterPro" id="IPR005467">
    <property type="entry name" value="His_kinase_dom"/>
</dbReference>
<dbReference type="InterPro" id="IPR035965">
    <property type="entry name" value="PAS-like_dom_sf"/>
</dbReference>
<dbReference type="InterPro" id="IPR000014">
    <property type="entry name" value="PAS"/>
</dbReference>
<dbReference type="PANTHER" id="PTHR43711">
    <property type="entry name" value="TWO-COMPONENT HISTIDINE KINASE"/>
    <property type="match status" value="1"/>
</dbReference>
<dbReference type="FunFam" id="3.30.565.10:FF:000023">
    <property type="entry name" value="PAS domain-containing sensor histidine kinase"/>
    <property type="match status" value="1"/>
</dbReference>
<dbReference type="InterPro" id="IPR013767">
    <property type="entry name" value="PAS_fold"/>
</dbReference>
<dbReference type="PROSITE" id="PS50109">
    <property type="entry name" value="HIS_KIN"/>
    <property type="match status" value="1"/>
</dbReference>
<evidence type="ECO:0000256" key="5">
    <source>
        <dbReference type="ARBA" id="ARBA00022553"/>
    </source>
</evidence>
<feature type="transmembrane region" description="Helical" evidence="12">
    <location>
        <begin position="152"/>
        <end position="172"/>
    </location>
</feature>
<dbReference type="Pfam" id="PF16927">
    <property type="entry name" value="HisKA_7TM"/>
    <property type="match status" value="1"/>
</dbReference>
<dbReference type="PROSITE" id="PS50112">
    <property type="entry name" value="PAS"/>
    <property type="match status" value="1"/>
</dbReference>
<dbReference type="InterPro" id="IPR031621">
    <property type="entry name" value="HisKA_7TM"/>
</dbReference>
<evidence type="ECO:0000256" key="1">
    <source>
        <dbReference type="ARBA" id="ARBA00000085"/>
    </source>
</evidence>
<dbReference type="InterPro" id="IPR036890">
    <property type="entry name" value="HATPase_C_sf"/>
</dbReference>
<feature type="transmembrane region" description="Helical" evidence="12">
    <location>
        <begin position="42"/>
        <end position="60"/>
    </location>
</feature>
<keyword evidence="10" id="KW-0902">Two-component regulatory system</keyword>
<feature type="transmembrane region" description="Helical" evidence="12">
    <location>
        <begin position="210"/>
        <end position="231"/>
    </location>
</feature>
<evidence type="ECO:0000256" key="7">
    <source>
        <dbReference type="ARBA" id="ARBA00022741"/>
    </source>
</evidence>
<evidence type="ECO:0000259" key="13">
    <source>
        <dbReference type="PROSITE" id="PS50109"/>
    </source>
</evidence>
<evidence type="ECO:0000256" key="8">
    <source>
        <dbReference type="ARBA" id="ARBA00022777"/>
    </source>
</evidence>
<evidence type="ECO:0000259" key="14">
    <source>
        <dbReference type="PROSITE" id="PS50112"/>
    </source>
</evidence>
<proteinExistence type="predicted"/>
<keyword evidence="4" id="KW-1003">Cell membrane</keyword>
<dbReference type="PROSITE" id="PS50113">
    <property type="entry name" value="PAC"/>
    <property type="match status" value="1"/>
</dbReference>
<comment type="subcellular location">
    <subcellularLocation>
        <location evidence="2">Cell membrane</location>
    </subcellularLocation>
</comment>
<evidence type="ECO:0000313" key="17">
    <source>
        <dbReference type="Proteomes" id="UP000037043"/>
    </source>
</evidence>
<keyword evidence="7" id="KW-0547">Nucleotide-binding</keyword>
<feature type="transmembrane region" description="Helical" evidence="12">
    <location>
        <begin position="184"/>
        <end position="204"/>
    </location>
</feature>
<evidence type="ECO:0000256" key="11">
    <source>
        <dbReference type="ARBA" id="ARBA00023136"/>
    </source>
</evidence>
<feature type="transmembrane region" description="Helical" evidence="12">
    <location>
        <begin position="72"/>
        <end position="92"/>
    </location>
</feature>
<dbReference type="GO" id="GO:0005886">
    <property type="term" value="C:plasma membrane"/>
    <property type="evidence" value="ECO:0007669"/>
    <property type="project" value="UniProtKB-SubCell"/>
</dbReference>
<reference evidence="17" key="1">
    <citation type="submission" date="2015-08" db="EMBL/GenBank/DDBJ databases">
        <title>Genome sequence of the strict anaerobe Clostridium homopropionicum LuHBu1 (DSM 5847T).</title>
        <authorList>
            <person name="Poehlein A."/>
            <person name="Beck M."/>
            <person name="Schiel-Bengelsdorf B."/>
            <person name="Bengelsdorf F.R."/>
            <person name="Daniel R."/>
            <person name="Duerre P."/>
        </authorList>
    </citation>
    <scope>NUCLEOTIDE SEQUENCE [LARGE SCALE GENOMIC DNA]</scope>
    <source>
        <strain evidence="17">DSM 5847</strain>
    </source>
</reference>
<dbReference type="InterPro" id="IPR003594">
    <property type="entry name" value="HATPase_dom"/>
</dbReference>
<feature type="transmembrane region" description="Helical" evidence="12">
    <location>
        <begin position="6"/>
        <end position="30"/>
    </location>
</feature>
<dbReference type="EMBL" id="LHUR01000022">
    <property type="protein sequence ID" value="KOA19727.1"/>
    <property type="molecule type" value="Genomic_DNA"/>
</dbReference>
<organism evidence="16 17">
    <name type="scientific">Clostridium homopropionicum DSM 5847</name>
    <dbReference type="NCBI Taxonomy" id="1121318"/>
    <lineage>
        <taxon>Bacteria</taxon>
        <taxon>Bacillati</taxon>
        <taxon>Bacillota</taxon>
        <taxon>Clostridia</taxon>
        <taxon>Eubacteriales</taxon>
        <taxon>Clostridiaceae</taxon>
        <taxon>Clostridium</taxon>
    </lineage>
</organism>
<dbReference type="Pfam" id="PF02518">
    <property type="entry name" value="HATPase_c"/>
    <property type="match status" value="1"/>
</dbReference>
<keyword evidence="12" id="KW-0812">Transmembrane</keyword>
<evidence type="ECO:0000256" key="4">
    <source>
        <dbReference type="ARBA" id="ARBA00022475"/>
    </source>
</evidence>
<feature type="domain" description="PAC" evidence="15">
    <location>
        <begin position="313"/>
        <end position="365"/>
    </location>
</feature>
<dbReference type="InterPro" id="IPR003661">
    <property type="entry name" value="HisK_dim/P_dom"/>
</dbReference>
<dbReference type="InterPro" id="IPR036097">
    <property type="entry name" value="HisK_dim/P_sf"/>
</dbReference>
<dbReference type="SUPFAM" id="SSF55785">
    <property type="entry name" value="PYP-like sensor domain (PAS domain)"/>
    <property type="match status" value="1"/>
</dbReference>
<keyword evidence="17" id="KW-1185">Reference proteome</keyword>
<dbReference type="Gene3D" id="1.10.287.130">
    <property type="match status" value="1"/>
</dbReference>
<comment type="caution">
    <text evidence="16">The sequence shown here is derived from an EMBL/GenBank/DDBJ whole genome shotgun (WGS) entry which is preliminary data.</text>
</comment>
<evidence type="ECO:0000313" key="16">
    <source>
        <dbReference type="EMBL" id="KOA19727.1"/>
    </source>
</evidence>
<dbReference type="Pfam" id="PF00989">
    <property type="entry name" value="PAS"/>
    <property type="match status" value="1"/>
</dbReference>
<evidence type="ECO:0000256" key="10">
    <source>
        <dbReference type="ARBA" id="ARBA00023012"/>
    </source>
</evidence>
<keyword evidence="11 12" id="KW-0472">Membrane</keyword>
<dbReference type="SUPFAM" id="SSF47384">
    <property type="entry name" value="Homodimeric domain of signal transducing histidine kinase"/>
    <property type="match status" value="1"/>
</dbReference>
<evidence type="ECO:0000256" key="6">
    <source>
        <dbReference type="ARBA" id="ARBA00022679"/>
    </source>
</evidence>
<name>A0A0L6Z9U0_9CLOT</name>
<evidence type="ECO:0000256" key="12">
    <source>
        <dbReference type="SAM" id="Phobius"/>
    </source>
</evidence>
<dbReference type="InterPro" id="IPR050736">
    <property type="entry name" value="Sensor_HK_Regulatory"/>
</dbReference>
<feature type="domain" description="PAS" evidence="14">
    <location>
        <begin position="241"/>
        <end position="287"/>
    </location>
</feature>
<dbReference type="SMART" id="SM00387">
    <property type="entry name" value="HATPase_c"/>
    <property type="match status" value="1"/>
</dbReference>
<dbReference type="InterPro" id="IPR004358">
    <property type="entry name" value="Sig_transdc_His_kin-like_C"/>
</dbReference>
<evidence type="ECO:0000259" key="15">
    <source>
        <dbReference type="PROSITE" id="PS50113"/>
    </source>
</evidence>
<keyword evidence="12" id="KW-1133">Transmembrane helix</keyword>
<dbReference type="PATRIC" id="fig|1121318.3.peg.1833"/>
<dbReference type="GO" id="GO:0000155">
    <property type="term" value="F:phosphorelay sensor kinase activity"/>
    <property type="evidence" value="ECO:0007669"/>
    <property type="project" value="InterPro"/>
</dbReference>
<comment type="catalytic activity">
    <reaction evidence="1">
        <text>ATP + protein L-histidine = ADP + protein N-phospho-L-histidine.</text>
        <dbReference type="EC" id="2.7.13.3"/>
    </reaction>
</comment>
<dbReference type="NCBIfam" id="TIGR00229">
    <property type="entry name" value="sensory_box"/>
    <property type="match status" value="1"/>
</dbReference>
<dbReference type="PRINTS" id="PR00344">
    <property type="entry name" value="BCTRLSENSOR"/>
</dbReference>
<dbReference type="GO" id="GO:0005524">
    <property type="term" value="F:ATP binding"/>
    <property type="evidence" value="ECO:0007669"/>
    <property type="project" value="UniProtKB-KW"/>
</dbReference>
<dbReference type="AlphaFoldDB" id="A0A0L6Z9U0"/>
<keyword evidence="9" id="KW-0067">ATP-binding</keyword>
<evidence type="ECO:0000256" key="9">
    <source>
        <dbReference type="ARBA" id="ARBA00022840"/>
    </source>
</evidence>
<dbReference type="CDD" id="cd00130">
    <property type="entry name" value="PAS"/>
    <property type="match status" value="1"/>
</dbReference>
<accession>A0A0L6Z9U0</accession>
<dbReference type="Proteomes" id="UP000037043">
    <property type="component" value="Unassembled WGS sequence"/>
</dbReference>
<dbReference type="GO" id="GO:0016787">
    <property type="term" value="F:hydrolase activity"/>
    <property type="evidence" value="ECO:0007669"/>
    <property type="project" value="UniProtKB-KW"/>
</dbReference>
<evidence type="ECO:0000256" key="3">
    <source>
        <dbReference type="ARBA" id="ARBA00012438"/>
    </source>
</evidence>
<feature type="transmembrane region" description="Helical" evidence="12">
    <location>
        <begin position="104"/>
        <end position="122"/>
    </location>
</feature>
<protein>
    <recommendedName>
        <fullName evidence="3">histidine kinase</fullName>
        <ecNumber evidence="3">2.7.13.3</ecNumber>
    </recommendedName>
</protein>
<dbReference type="CDD" id="cd00082">
    <property type="entry name" value="HisKA"/>
    <property type="match status" value="1"/>
</dbReference>
<keyword evidence="5" id="KW-0597">Phosphoprotein</keyword>